<dbReference type="EMBL" id="AXZG01000035">
    <property type="protein sequence ID" value="ERT66374.1"/>
    <property type="molecule type" value="Genomic_DNA"/>
</dbReference>
<sequence length="57" mass="6290">MRVPPRGPKTPGSFSLTEGSRYIFSEHAAGFSEGTGYFLIHTSEAARRQKKNPPTHT</sequence>
<accession>U7V5E6</accession>
<name>U7V5E6_9MICC</name>
<organism evidence="1 2">
    <name type="scientific">Rothia aeria F0184</name>
    <dbReference type="NCBI Taxonomy" id="888019"/>
    <lineage>
        <taxon>Bacteria</taxon>
        <taxon>Bacillati</taxon>
        <taxon>Actinomycetota</taxon>
        <taxon>Actinomycetes</taxon>
        <taxon>Micrococcales</taxon>
        <taxon>Micrococcaceae</taxon>
        <taxon>Rothia</taxon>
    </lineage>
</organism>
<evidence type="ECO:0000313" key="2">
    <source>
        <dbReference type="Proteomes" id="UP000017174"/>
    </source>
</evidence>
<dbReference type="AlphaFoldDB" id="U7V5E6"/>
<reference evidence="1 2" key="1">
    <citation type="submission" date="2013-08" db="EMBL/GenBank/DDBJ databases">
        <authorList>
            <person name="Weinstock G."/>
            <person name="Sodergren E."/>
            <person name="Wylie T."/>
            <person name="Fulton L."/>
            <person name="Fulton R."/>
            <person name="Fronick C."/>
            <person name="O'Laughlin M."/>
            <person name="Godfrey J."/>
            <person name="Miner T."/>
            <person name="Herter B."/>
            <person name="Appelbaum E."/>
            <person name="Cordes M."/>
            <person name="Lek S."/>
            <person name="Wollam A."/>
            <person name="Pepin K.H."/>
            <person name="Palsikar V.B."/>
            <person name="Mitreva M."/>
            <person name="Wilson R.K."/>
        </authorList>
    </citation>
    <scope>NUCLEOTIDE SEQUENCE [LARGE SCALE GENOMIC DNA]</scope>
    <source>
        <strain evidence="1 2">F0184</strain>
    </source>
</reference>
<proteinExistence type="predicted"/>
<gene>
    <name evidence="1" type="ORF">HMPREF0742_01027</name>
</gene>
<evidence type="ECO:0000313" key="1">
    <source>
        <dbReference type="EMBL" id="ERT66374.1"/>
    </source>
</evidence>
<comment type="caution">
    <text evidence="1">The sequence shown here is derived from an EMBL/GenBank/DDBJ whole genome shotgun (WGS) entry which is preliminary data.</text>
</comment>
<dbReference type="Proteomes" id="UP000017174">
    <property type="component" value="Unassembled WGS sequence"/>
</dbReference>
<protein>
    <submittedName>
        <fullName evidence="1">Uncharacterized protein</fullName>
    </submittedName>
</protein>
<dbReference type="HOGENOM" id="CLU_2993942_0_0_11"/>